<protein>
    <recommendedName>
        <fullName evidence="3">Type III restriction-modification system: methylase</fullName>
    </recommendedName>
</protein>
<dbReference type="AlphaFoldDB" id="F9UJI1"/>
<dbReference type="EMBL" id="AFXA01000007">
    <property type="protein sequence ID" value="EGV00455.1"/>
    <property type="molecule type" value="Genomic_DNA"/>
</dbReference>
<accession>F9UJI1</accession>
<name>F9UJI1_9BACT</name>
<proteinExistence type="predicted"/>
<reference evidence="1 2" key="1">
    <citation type="journal article" date="2013" name="Genome Announc.">
        <title>Genome Sequence of Mycoplasma columbinum Strain SF7.</title>
        <authorList>
            <person name="Guo Z."/>
            <person name="Xu X."/>
            <person name="Zheng Q."/>
            <person name="Li T."/>
            <person name="Kuang S."/>
            <person name="Zhang Z."/>
            <person name="Chen Y."/>
            <person name="Lu X."/>
            <person name="Zhou R."/>
            <person name="Bi D."/>
            <person name="Jin H."/>
        </authorList>
    </citation>
    <scope>NUCLEOTIDE SEQUENCE [LARGE SCALE GENOMIC DNA]</scope>
    <source>
        <strain evidence="1 2">SF7</strain>
    </source>
</reference>
<keyword evidence="2" id="KW-1185">Reference proteome</keyword>
<organism evidence="1 2">
    <name type="scientific">Mycoplasmopsis columbina SF7</name>
    <dbReference type="NCBI Taxonomy" id="1037410"/>
    <lineage>
        <taxon>Bacteria</taxon>
        <taxon>Bacillati</taxon>
        <taxon>Mycoplasmatota</taxon>
        <taxon>Mycoplasmoidales</taxon>
        <taxon>Metamycoplasmataceae</taxon>
        <taxon>Mycoplasmopsis</taxon>
    </lineage>
</organism>
<sequence>MNKINNLVESYKQKIDEIAKSNLNIDQKGLMKDILDAISKKENVTEELIQNVYQLLIQRVKVGFTFDAAPTSKVDTVAYLQKDETLSFGESDSNQNTLIIGENYDALKCLLLIEGERERES</sequence>
<dbReference type="RefSeq" id="WP_006608448.1">
    <property type="nucleotide sequence ID" value="NZ_AFXA01000007.1"/>
</dbReference>
<comment type="caution">
    <text evidence="1">The sequence shown here is derived from an EMBL/GenBank/DDBJ whole genome shotgun (WGS) entry which is preliminary data.</text>
</comment>
<dbReference type="Proteomes" id="UP000004978">
    <property type="component" value="Unassembled WGS sequence"/>
</dbReference>
<evidence type="ECO:0000313" key="2">
    <source>
        <dbReference type="Proteomes" id="UP000004978"/>
    </source>
</evidence>
<evidence type="ECO:0000313" key="1">
    <source>
        <dbReference type="EMBL" id="EGV00455.1"/>
    </source>
</evidence>
<evidence type="ECO:0008006" key="3">
    <source>
        <dbReference type="Google" id="ProtNLM"/>
    </source>
</evidence>
<gene>
    <name evidence="1" type="ORF">MCSF7_03198</name>
</gene>
<dbReference type="REBASE" id="63979">
    <property type="entry name" value="M.McoSF7ORF3193P"/>
</dbReference>